<feature type="transmembrane region" description="Helical" evidence="1">
    <location>
        <begin position="6"/>
        <end position="26"/>
    </location>
</feature>
<dbReference type="Proteomes" id="UP001281410">
    <property type="component" value="Unassembled WGS sequence"/>
</dbReference>
<protein>
    <submittedName>
        <fullName evidence="2">Uncharacterized protein</fullName>
    </submittedName>
</protein>
<keyword evidence="1" id="KW-1133">Transmembrane helix</keyword>
<evidence type="ECO:0000313" key="2">
    <source>
        <dbReference type="EMBL" id="KAK3197970.1"/>
    </source>
</evidence>
<proteinExistence type="predicted"/>
<evidence type="ECO:0000256" key="1">
    <source>
        <dbReference type="SAM" id="Phobius"/>
    </source>
</evidence>
<keyword evidence="3" id="KW-1185">Reference proteome</keyword>
<gene>
    <name evidence="2" type="ORF">Dsin_021385</name>
</gene>
<comment type="caution">
    <text evidence="2">The sequence shown here is derived from an EMBL/GenBank/DDBJ whole genome shotgun (WGS) entry which is preliminary data.</text>
</comment>
<name>A0AAD9ZZK7_9ROSI</name>
<evidence type="ECO:0000313" key="3">
    <source>
        <dbReference type="Proteomes" id="UP001281410"/>
    </source>
</evidence>
<reference evidence="2" key="1">
    <citation type="journal article" date="2023" name="Plant J.">
        <title>Genome sequences and population genomics provide insights into the demographic history, inbreeding, and mutation load of two 'living fossil' tree species of Dipteronia.</title>
        <authorList>
            <person name="Feng Y."/>
            <person name="Comes H.P."/>
            <person name="Chen J."/>
            <person name="Zhu S."/>
            <person name="Lu R."/>
            <person name="Zhang X."/>
            <person name="Li P."/>
            <person name="Qiu J."/>
            <person name="Olsen K.M."/>
            <person name="Qiu Y."/>
        </authorList>
    </citation>
    <scope>NUCLEOTIDE SEQUENCE</scope>
    <source>
        <strain evidence="2">NBL</strain>
    </source>
</reference>
<keyword evidence="1" id="KW-0812">Transmembrane</keyword>
<keyword evidence="1" id="KW-0472">Membrane</keyword>
<dbReference type="EMBL" id="JANJYJ010000007">
    <property type="protein sequence ID" value="KAK3197970.1"/>
    <property type="molecule type" value="Genomic_DNA"/>
</dbReference>
<dbReference type="AlphaFoldDB" id="A0AAD9ZZK7"/>
<sequence length="73" mass="8214">MQIVLAAPYSTLCFFLFVPLIVQLTIMNSPWQRLALIEESLGKLITDDPSVIESSLAQYGDLVYPNRESVLLK</sequence>
<organism evidence="2 3">
    <name type="scientific">Dipteronia sinensis</name>
    <dbReference type="NCBI Taxonomy" id="43782"/>
    <lineage>
        <taxon>Eukaryota</taxon>
        <taxon>Viridiplantae</taxon>
        <taxon>Streptophyta</taxon>
        <taxon>Embryophyta</taxon>
        <taxon>Tracheophyta</taxon>
        <taxon>Spermatophyta</taxon>
        <taxon>Magnoliopsida</taxon>
        <taxon>eudicotyledons</taxon>
        <taxon>Gunneridae</taxon>
        <taxon>Pentapetalae</taxon>
        <taxon>rosids</taxon>
        <taxon>malvids</taxon>
        <taxon>Sapindales</taxon>
        <taxon>Sapindaceae</taxon>
        <taxon>Hippocastanoideae</taxon>
        <taxon>Acereae</taxon>
        <taxon>Dipteronia</taxon>
    </lineage>
</organism>
<accession>A0AAD9ZZK7</accession>